<comment type="caution">
    <text evidence="1">The sequence shown here is derived from an EMBL/GenBank/DDBJ whole genome shotgun (WGS) entry which is preliminary data.</text>
</comment>
<dbReference type="AlphaFoldDB" id="A0A1B8P3X4"/>
<dbReference type="Gene3D" id="3.30.420.280">
    <property type="match status" value="1"/>
</dbReference>
<dbReference type="Gene3D" id="3.40.50.300">
    <property type="entry name" value="P-loop containing nucleotide triphosphate hydrolases"/>
    <property type="match status" value="1"/>
</dbReference>
<evidence type="ECO:0000313" key="2">
    <source>
        <dbReference type="Proteomes" id="UP000092504"/>
    </source>
</evidence>
<dbReference type="Proteomes" id="UP000092504">
    <property type="component" value="Unassembled WGS sequence"/>
</dbReference>
<organism evidence="1 2">
    <name type="scientific">Halomonas elongata</name>
    <dbReference type="NCBI Taxonomy" id="2746"/>
    <lineage>
        <taxon>Bacteria</taxon>
        <taxon>Pseudomonadati</taxon>
        <taxon>Pseudomonadota</taxon>
        <taxon>Gammaproteobacteria</taxon>
        <taxon>Oceanospirillales</taxon>
        <taxon>Halomonadaceae</taxon>
        <taxon>Halomonas</taxon>
    </lineage>
</organism>
<proteinExistence type="predicted"/>
<evidence type="ECO:0000313" key="1">
    <source>
        <dbReference type="EMBL" id="OBX36974.1"/>
    </source>
</evidence>
<sequence>MNPALQRQLDRWYALKDIPEQVRLITEQVRFKVVPAGRRSGKTERAKRYLAKQAMKNAGEIYFAAAPTQDQARKIWWDDLCALTLSASHPKAPRVSPQPVIFLPNGTEIHVIGLDKPQRIEGIAWTGGIIDEIADIKASAWEANILPALNTVSPERPDYRAWCWLIGVPDGLNHYYELYEYARTSGDPEWAAYHWKSAEVLPQDVIDSAKRVMSRKQYLQEFEASFETATGRIYEDYSQANHTSAVIEPHEQLLWMHDQNFTPLSSAIGVRRGDDLYLLDEIVLESAISRQSAIEFVERFKDHQNKHVLVYGDPAGRAGEKHGHASDYTEIEDVLREHGWKFTRKVKKKAPAIKDRQNAVRARICTADGERHLFVNPTTAPWCHKGLSTVQLQKGSTFQEDQTNQYQHITTAIGYMVEATWSLNRQAAGMKRIRGLT</sequence>
<dbReference type="Pfam" id="PF03237">
    <property type="entry name" value="Terminase_6N"/>
    <property type="match status" value="1"/>
</dbReference>
<protein>
    <submittedName>
        <fullName evidence="1">Terminase-like family protein</fullName>
    </submittedName>
</protein>
<dbReference type="InterPro" id="IPR027417">
    <property type="entry name" value="P-loop_NTPase"/>
</dbReference>
<name>A0A1B8P3X4_HALEL</name>
<dbReference type="PATRIC" id="fig|2746.7.peg.1364"/>
<accession>A0A1B8P3X4</accession>
<dbReference type="EMBL" id="MAJD01000001">
    <property type="protein sequence ID" value="OBX36974.1"/>
    <property type="molecule type" value="Genomic_DNA"/>
</dbReference>
<gene>
    <name evidence="1" type="ORF">A8U91_01322</name>
</gene>
<reference evidence="1 2" key="1">
    <citation type="submission" date="2016-06" db="EMBL/GenBank/DDBJ databases">
        <title>Genome sequence of halotolerant plant growth promoting strain of Halomonas elongata HEK1 isolated from salterns of Rann of Kutch, Gujarat, India.</title>
        <authorList>
            <person name="Gaba S."/>
            <person name="Singh R.N."/>
            <person name="Abrol S."/>
            <person name="Kaushik R."/>
            <person name="Saxena A.K."/>
        </authorList>
    </citation>
    <scope>NUCLEOTIDE SEQUENCE [LARGE SCALE GENOMIC DNA]</scope>
    <source>
        <strain evidence="1 2">HEK1</strain>
    </source>
</reference>